<evidence type="ECO:0000313" key="3">
    <source>
        <dbReference type="Proteomes" id="UP000182332"/>
    </source>
</evidence>
<dbReference type="OrthoDB" id="7408523at2"/>
<organism evidence="2 3">
    <name type="scientific">Pseudomonas graminis</name>
    <dbReference type="NCBI Taxonomy" id="158627"/>
    <lineage>
        <taxon>Bacteria</taxon>
        <taxon>Pseudomonadati</taxon>
        <taxon>Pseudomonadota</taxon>
        <taxon>Gammaproteobacteria</taxon>
        <taxon>Pseudomonadales</taxon>
        <taxon>Pseudomonadaceae</taxon>
        <taxon>Pseudomonas</taxon>
    </lineage>
</organism>
<gene>
    <name evidence="2" type="ORF">SAMN05216197_16018</name>
</gene>
<dbReference type="RefSeq" id="WP_074893402.1">
    <property type="nucleotide sequence ID" value="NZ_FOHW01000060.1"/>
</dbReference>
<feature type="transmembrane region" description="Helical" evidence="1">
    <location>
        <begin position="36"/>
        <end position="60"/>
    </location>
</feature>
<keyword evidence="1" id="KW-0472">Membrane</keyword>
<keyword evidence="1" id="KW-1133">Transmembrane helix</keyword>
<dbReference type="EMBL" id="FOHW01000060">
    <property type="protein sequence ID" value="SEU10253.1"/>
    <property type="molecule type" value="Genomic_DNA"/>
</dbReference>
<keyword evidence="1" id="KW-0812">Transmembrane</keyword>
<sequence length="234" mass="26628">MGKLLAGLGIGLTGLYVAFAWWLVGDRISTLQSMELNSVGDFFAGVFGPIAILWLVLGYFQQGIELRQGTAALNFQGEELKNSVEQQRQLASLSLQSLELERKDREEQNIKYRHSLRPILHLEGLRLDFENPIYRARCKLFNDGAQIYSVVVVLRKGQRRHYLGSYRTLERSSSILFECMWHMDSAGEEIFILVYYKEHDSVEGMCRFVNDSDVEPGSIAFILEDELGVQTPLG</sequence>
<evidence type="ECO:0000313" key="2">
    <source>
        <dbReference type="EMBL" id="SEU10253.1"/>
    </source>
</evidence>
<reference evidence="2 3" key="1">
    <citation type="submission" date="2016-10" db="EMBL/GenBank/DDBJ databases">
        <authorList>
            <person name="de Groot N.N."/>
        </authorList>
    </citation>
    <scope>NUCLEOTIDE SEQUENCE [LARGE SCALE GENOMIC DNA]</scope>
    <source>
        <strain evidence="2 3">DSM 11363</strain>
    </source>
</reference>
<evidence type="ECO:0000256" key="1">
    <source>
        <dbReference type="SAM" id="Phobius"/>
    </source>
</evidence>
<dbReference type="Proteomes" id="UP000182332">
    <property type="component" value="Unassembled WGS sequence"/>
</dbReference>
<proteinExistence type="predicted"/>
<protein>
    <submittedName>
        <fullName evidence="2">Uncharacterized protein</fullName>
    </submittedName>
</protein>
<name>A0A1I0JIS9_9PSED</name>
<dbReference type="AlphaFoldDB" id="A0A1I0JIS9"/>
<accession>A0A1I0JIS9</accession>